<reference evidence="1 2" key="1">
    <citation type="submission" date="2014-04" db="EMBL/GenBank/DDBJ databases">
        <title>Evolutionary Origins and Diversification of the Mycorrhizal Mutualists.</title>
        <authorList>
            <consortium name="DOE Joint Genome Institute"/>
            <consortium name="Mycorrhizal Genomics Consortium"/>
            <person name="Kohler A."/>
            <person name="Kuo A."/>
            <person name="Nagy L.G."/>
            <person name="Floudas D."/>
            <person name="Copeland A."/>
            <person name="Barry K.W."/>
            <person name="Cichocki N."/>
            <person name="Veneault-Fourrey C."/>
            <person name="LaButti K."/>
            <person name="Lindquist E.A."/>
            <person name="Lipzen A."/>
            <person name="Lundell T."/>
            <person name="Morin E."/>
            <person name="Murat C."/>
            <person name="Riley R."/>
            <person name="Ohm R."/>
            <person name="Sun H."/>
            <person name="Tunlid A."/>
            <person name="Henrissat B."/>
            <person name="Grigoriev I.V."/>
            <person name="Hibbett D.S."/>
            <person name="Martin F."/>
        </authorList>
    </citation>
    <scope>NUCLEOTIDE SEQUENCE [LARGE SCALE GENOMIC DNA]</scope>
    <source>
        <strain evidence="1 2">Koide BX008</strain>
    </source>
</reference>
<dbReference type="EMBL" id="KN818365">
    <property type="protein sequence ID" value="KIL57571.1"/>
    <property type="molecule type" value="Genomic_DNA"/>
</dbReference>
<keyword evidence="2" id="KW-1185">Reference proteome</keyword>
<gene>
    <name evidence="1" type="ORF">M378DRAFT_380775</name>
</gene>
<evidence type="ECO:0000313" key="1">
    <source>
        <dbReference type="EMBL" id="KIL57571.1"/>
    </source>
</evidence>
<dbReference type="HOGENOM" id="CLU_1805678_0_0_1"/>
<name>A0A0C2WLK7_AMAMK</name>
<sequence>MPLLLTQQSRGSVGGLGKSLFMFRLPTASNMSLSSRPLPADQDVNMMVPTQQQPYQNNTSQPQQYLLATFALFSFVYSPLTQSYSSAIIIIIINGQALFATIHLEPMHLKLRIVWLVPLQHRQAASINGYTSVPTWSSLFSSF</sequence>
<dbReference type="InParanoid" id="A0A0C2WLK7"/>
<accession>A0A0C2WLK7</accession>
<proteinExistence type="predicted"/>
<evidence type="ECO:0000313" key="2">
    <source>
        <dbReference type="Proteomes" id="UP000054549"/>
    </source>
</evidence>
<organism evidence="1 2">
    <name type="scientific">Amanita muscaria (strain Koide BX008)</name>
    <dbReference type="NCBI Taxonomy" id="946122"/>
    <lineage>
        <taxon>Eukaryota</taxon>
        <taxon>Fungi</taxon>
        <taxon>Dikarya</taxon>
        <taxon>Basidiomycota</taxon>
        <taxon>Agaricomycotina</taxon>
        <taxon>Agaricomycetes</taxon>
        <taxon>Agaricomycetidae</taxon>
        <taxon>Agaricales</taxon>
        <taxon>Pluteineae</taxon>
        <taxon>Amanitaceae</taxon>
        <taxon>Amanita</taxon>
    </lineage>
</organism>
<dbReference type="AlphaFoldDB" id="A0A0C2WLK7"/>
<protein>
    <submittedName>
        <fullName evidence="1">Uncharacterized protein</fullName>
    </submittedName>
</protein>
<dbReference type="Proteomes" id="UP000054549">
    <property type="component" value="Unassembled WGS sequence"/>
</dbReference>